<sequence length="183" mass="18927">MEAAVGAFLAAGFSGTSLDRLSEATGMNRPSLYAAFGDKEALYLKALAHYAAQLDAALTAGMGTDRPVAKAIEGYLNGAIDHYTADGDAAQGCLVVCTATAEAAATPAIREALAAVLARIDRALETRLRSARDSGELPADADPAALAALIGAVQHSLAVRARAGTSRRQLRKIARDAVHLLLR</sequence>
<evidence type="ECO:0000256" key="3">
    <source>
        <dbReference type="ARBA" id="ARBA00023163"/>
    </source>
</evidence>
<evidence type="ECO:0000313" key="6">
    <source>
        <dbReference type="EMBL" id="MFC3226638.1"/>
    </source>
</evidence>
<organism evidence="6 7">
    <name type="scientific">Marinibaculum pumilum</name>
    <dbReference type="NCBI Taxonomy" id="1766165"/>
    <lineage>
        <taxon>Bacteria</taxon>
        <taxon>Pseudomonadati</taxon>
        <taxon>Pseudomonadota</taxon>
        <taxon>Alphaproteobacteria</taxon>
        <taxon>Rhodospirillales</taxon>
        <taxon>Rhodospirillaceae</taxon>
        <taxon>Marinibaculum</taxon>
    </lineage>
</organism>
<dbReference type="InterPro" id="IPR009057">
    <property type="entry name" value="Homeodomain-like_sf"/>
</dbReference>
<dbReference type="EMBL" id="JBHRTR010000015">
    <property type="protein sequence ID" value="MFC3226638.1"/>
    <property type="molecule type" value="Genomic_DNA"/>
</dbReference>
<dbReference type="InterPro" id="IPR011075">
    <property type="entry name" value="TetR_C"/>
</dbReference>
<dbReference type="Pfam" id="PF16925">
    <property type="entry name" value="TetR_C_13"/>
    <property type="match status" value="1"/>
</dbReference>
<feature type="DNA-binding region" description="H-T-H motif" evidence="4">
    <location>
        <begin position="17"/>
        <end position="36"/>
    </location>
</feature>
<dbReference type="PANTHER" id="PTHR47506:SF1">
    <property type="entry name" value="HTH-TYPE TRANSCRIPTIONAL REGULATOR YJDC"/>
    <property type="match status" value="1"/>
</dbReference>
<evidence type="ECO:0000256" key="1">
    <source>
        <dbReference type="ARBA" id="ARBA00023015"/>
    </source>
</evidence>
<dbReference type="InterPro" id="IPR036271">
    <property type="entry name" value="Tet_transcr_reg_TetR-rel_C_sf"/>
</dbReference>
<name>A0ABV7KW89_9PROT</name>
<keyword evidence="7" id="KW-1185">Reference proteome</keyword>
<dbReference type="SUPFAM" id="SSF48498">
    <property type="entry name" value="Tetracyclin repressor-like, C-terminal domain"/>
    <property type="match status" value="1"/>
</dbReference>
<evidence type="ECO:0000256" key="2">
    <source>
        <dbReference type="ARBA" id="ARBA00023125"/>
    </source>
</evidence>
<keyword evidence="1" id="KW-0805">Transcription regulation</keyword>
<dbReference type="Pfam" id="PF00440">
    <property type="entry name" value="TetR_N"/>
    <property type="match status" value="1"/>
</dbReference>
<keyword evidence="3" id="KW-0804">Transcription</keyword>
<dbReference type="PANTHER" id="PTHR47506">
    <property type="entry name" value="TRANSCRIPTIONAL REGULATORY PROTEIN"/>
    <property type="match status" value="1"/>
</dbReference>
<gene>
    <name evidence="6" type="ORF">ACFOGJ_05310</name>
</gene>
<feature type="domain" description="HTH tetR-type" evidence="5">
    <location>
        <begin position="1"/>
        <end position="54"/>
    </location>
</feature>
<dbReference type="PROSITE" id="PS50977">
    <property type="entry name" value="HTH_TETR_2"/>
    <property type="match status" value="1"/>
</dbReference>
<evidence type="ECO:0000256" key="4">
    <source>
        <dbReference type="PROSITE-ProRule" id="PRU00335"/>
    </source>
</evidence>
<comment type="caution">
    <text evidence="6">The sequence shown here is derived from an EMBL/GenBank/DDBJ whole genome shotgun (WGS) entry which is preliminary data.</text>
</comment>
<dbReference type="Proteomes" id="UP001595528">
    <property type="component" value="Unassembled WGS sequence"/>
</dbReference>
<protein>
    <submittedName>
        <fullName evidence="6">TetR/AcrR family transcriptional regulator</fullName>
    </submittedName>
</protein>
<reference evidence="7" key="1">
    <citation type="journal article" date="2019" name="Int. J. Syst. Evol. Microbiol.">
        <title>The Global Catalogue of Microorganisms (GCM) 10K type strain sequencing project: providing services to taxonomists for standard genome sequencing and annotation.</title>
        <authorList>
            <consortium name="The Broad Institute Genomics Platform"/>
            <consortium name="The Broad Institute Genome Sequencing Center for Infectious Disease"/>
            <person name="Wu L."/>
            <person name="Ma J."/>
        </authorList>
    </citation>
    <scope>NUCLEOTIDE SEQUENCE [LARGE SCALE GENOMIC DNA]</scope>
    <source>
        <strain evidence="7">KCTC 42964</strain>
    </source>
</reference>
<dbReference type="SUPFAM" id="SSF46689">
    <property type="entry name" value="Homeodomain-like"/>
    <property type="match status" value="1"/>
</dbReference>
<evidence type="ECO:0000259" key="5">
    <source>
        <dbReference type="PROSITE" id="PS50977"/>
    </source>
</evidence>
<dbReference type="InterPro" id="IPR001647">
    <property type="entry name" value="HTH_TetR"/>
</dbReference>
<keyword evidence="2 4" id="KW-0238">DNA-binding</keyword>
<accession>A0ABV7KW89</accession>
<dbReference type="Gene3D" id="1.10.10.60">
    <property type="entry name" value="Homeodomain-like"/>
    <property type="match status" value="1"/>
</dbReference>
<evidence type="ECO:0000313" key="7">
    <source>
        <dbReference type="Proteomes" id="UP001595528"/>
    </source>
</evidence>
<proteinExistence type="predicted"/>
<dbReference type="Gene3D" id="1.10.357.10">
    <property type="entry name" value="Tetracycline Repressor, domain 2"/>
    <property type="match status" value="1"/>
</dbReference>